<organism evidence="5 6">
    <name type="scientific">Nephila pilipes</name>
    <name type="common">Giant wood spider</name>
    <name type="synonym">Nephila maculata</name>
    <dbReference type="NCBI Taxonomy" id="299642"/>
    <lineage>
        <taxon>Eukaryota</taxon>
        <taxon>Metazoa</taxon>
        <taxon>Ecdysozoa</taxon>
        <taxon>Arthropoda</taxon>
        <taxon>Chelicerata</taxon>
        <taxon>Arachnida</taxon>
        <taxon>Araneae</taxon>
        <taxon>Araneomorphae</taxon>
        <taxon>Entelegynae</taxon>
        <taxon>Araneoidea</taxon>
        <taxon>Nephilidae</taxon>
        <taxon>Nephila</taxon>
    </lineage>
</organism>
<dbReference type="EMBL" id="BMAW01059382">
    <property type="protein sequence ID" value="GFT20936.1"/>
    <property type="molecule type" value="Genomic_DNA"/>
</dbReference>
<gene>
    <name evidence="5" type="primary">pol_3502</name>
    <name evidence="3" type="ORF">NPIL_391321</name>
    <name evidence="4" type="ORF">NPIL_419321</name>
    <name evidence="5" type="ORF">NPIL_471341</name>
</gene>
<sequence length="127" mass="14915">MNPIKKQDRQKENFDRRRRRKYYKPGDKVWVNIHPISRNNSCKKFMPKREGPYLILTLRSPVTYEIADPANPDQVLGTYHISALKDYHEPGVERDTGPVAPLRKRGRLKKLPPGSEPRRQRNQRGSL</sequence>
<evidence type="ECO:0000256" key="1">
    <source>
        <dbReference type="SAM" id="MobiDB-lite"/>
    </source>
</evidence>
<dbReference type="OrthoDB" id="6436554at2759"/>
<proteinExistence type="predicted"/>
<dbReference type="Proteomes" id="UP000887013">
    <property type="component" value="Unassembled WGS sequence"/>
</dbReference>
<dbReference type="EMBL" id="BMAW01037588">
    <property type="protein sequence ID" value="GFU49130.1"/>
    <property type="molecule type" value="Genomic_DNA"/>
</dbReference>
<evidence type="ECO:0000313" key="4">
    <source>
        <dbReference type="EMBL" id="GFT20936.1"/>
    </source>
</evidence>
<comment type="caution">
    <text evidence="5">The sequence shown here is derived from an EMBL/GenBank/DDBJ whole genome shotgun (WGS) entry which is preliminary data.</text>
</comment>
<evidence type="ECO:0000259" key="2">
    <source>
        <dbReference type="Pfam" id="PF24626"/>
    </source>
</evidence>
<dbReference type="AlphaFoldDB" id="A0A8X6QW90"/>
<evidence type="ECO:0000313" key="5">
    <source>
        <dbReference type="EMBL" id="GFU49130.1"/>
    </source>
</evidence>
<dbReference type="Pfam" id="PF24626">
    <property type="entry name" value="SH3_Tf2-1"/>
    <property type="match status" value="1"/>
</dbReference>
<keyword evidence="6" id="KW-1185">Reference proteome</keyword>
<dbReference type="EMBL" id="BMAW01092361">
    <property type="protein sequence ID" value="GFS54405.1"/>
    <property type="molecule type" value="Genomic_DNA"/>
</dbReference>
<name>A0A8X6QW90_NEPPI</name>
<accession>A0A8X6QW90</accession>
<feature type="region of interest" description="Disordered" evidence="1">
    <location>
        <begin position="89"/>
        <end position="127"/>
    </location>
</feature>
<dbReference type="InterPro" id="IPR056924">
    <property type="entry name" value="SH3_Tf2-1"/>
</dbReference>
<evidence type="ECO:0000313" key="6">
    <source>
        <dbReference type="Proteomes" id="UP000887013"/>
    </source>
</evidence>
<evidence type="ECO:0000313" key="3">
    <source>
        <dbReference type="EMBL" id="GFS54405.1"/>
    </source>
</evidence>
<feature type="domain" description="Tf2-1-like SH3-like" evidence="2">
    <location>
        <begin position="26"/>
        <end position="88"/>
    </location>
</feature>
<reference evidence="5" key="1">
    <citation type="submission" date="2020-08" db="EMBL/GenBank/DDBJ databases">
        <title>Multicomponent nature underlies the extraordinary mechanical properties of spider dragline silk.</title>
        <authorList>
            <person name="Kono N."/>
            <person name="Nakamura H."/>
            <person name="Mori M."/>
            <person name="Yoshida Y."/>
            <person name="Ohtoshi R."/>
            <person name="Malay A.D."/>
            <person name="Moran D.A.P."/>
            <person name="Tomita M."/>
            <person name="Numata K."/>
            <person name="Arakawa K."/>
        </authorList>
    </citation>
    <scope>NUCLEOTIDE SEQUENCE</scope>
</reference>
<protein>
    <submittedName>
        <fullName evidence="5">Retrovirus-related Pol polyprotein from transposon 17.6</fullName>
    </submittedName>
</protein>